<reference evidence="3 4" key="1">
    <citation type="submission" date="2023-03" db="EMBL/GenBank/DDBJ databases">
        <title>High-quality genome of Scylla paramamosain provides insights in environmental adaptation.</title>
        <authorList>
            <person name="Zhang L."/>
        </authorList>
    </citation>
    <scope>NUCLEOTIDE SEQUENCE [LARGE SCALE GENOMIC DNA]</scope>
    <source>
        <strain evidence="3">LZ_2023a</strain>
        <tissue evidence="3">Muscle</tissue>
    </source>
</reference>
<name>A0AAW0U102_SCYPA</name>
<keyword evidence="2" id="KW-0812">Transmembrane</keyword>
<accession>A0AAW0U102</accession>
<feature type="transmembrane region" description="Helical" evidence="2">
    <location>
        <begin position="38"/>
        <end position="57"/>
    </location>
</feature>
<keyword evidence="2" id="KW-1133">Transmembrane helix</keyword>
<gene>
    <name evidence="3" type="ORF">O3P69_013275</name>
</gene>
<evidence type="ECO:0000256" key="2">
    <source>
        <dbReference type="SAM" id="Phobius"/>
    </source>
</evidence>
<evidence type="ECO:0000256" key="1">
    <source>
        <dbReference type="SAM" id="MobiDB-lite"/>
    </source>
</evidence>
<evidence type="ECO:0000313" key="3">
    <source>
        <dbReference type="EMBL" id="KAK8393128.1"/>
    </source>
</evidence>
<sequence length="146" mass="16163">MPPQNPIKSEAAQETMEVTVKVRVIRMMMMVIAESFPLPYWILICIMCSLLAAWPFITTGMMARRFVVTERAVRDERAHTSTPDDLEANTEPPTLSRLRGAGGGGQSGRRSEPVITHRWKLASNGGSAVTSPPSRPLQAIQRNSMQ</sequence>
<dbReference type="EMBL" id="JARAKH010000021">
    <property type="protein sequence ID" value="KAK8393128.1"/>
    <property type="molecule type" value="Genomic_DNA"/>
</dbReference>
<organism evidence="3 4">
    <name type="scientific">Scylla paramamosain</name>
    <name type="common">Mud crab</name>
    <dbReference type="NCBI Taxonomy" id="85552"/>
    <lineage>
        <taxon>Eukaryota</taxon>
        <taxon>Metazoa</taxon>
        <taxon>Ecdysozoa</taxon>
        <taxon>Arthropoda</taxon>
        <taxon>Crustacea</taxon>
        <taxon>Multicrustacea</taxon>
        <taxon>Malacostraca</taxon>
        <taxon>Eumalacostraca</taxon>
        <taxon>Eucarida</taxon>
        <taxon>Decapoda</taxon>
        <taxon>Pleocyemata</taxon>
        <taxon>Brachyura</taxon>
        <taxon>Eubrachyura</taxon>
        <taxon>Portunoidea</taxon>
        <taxon>Portunidae</taxon>
        <taxon>Portuninae</taxon>
        <taxon>Scylla</taxon>
    </lineage>
</organism>
<feature type="region of interest" description="Disordered" evidence="1">
    <location>
        <begin position="75"/>
        <end position="146"/>
    </location>
</feature>
<proteinExistence type="predicted"/>
<comment type="caution">
    <text evidence="3">The sequence shown here is derived from an EMBL/GenBank/DDBJ whole genome shotgun (WGS) entry which is preliminary data.</text>
</comment>
<keyword evidence="2" id="KW-0472">Membrane</keyword>
<dbReference type="AlphaFoldDB" id="A0AAW0U102"/>
<protein>
    <submittedName>
        <fullName evidence="3">Uncharacterized protein</fullName>
    </submittedName>
</protein>
<dbReference type="Proteomes" id="UP001487740">
    <property type="component" value="Unassembled WGS sequence"/>
</dbReference>
<evidence type="ECO:0000313" key="4">
    <source>
        <dbReference type="Proteomes" id="UP001487740"/>
    </source>
</evidence>
<keyword evidence="4" id="KW-1185">Reference proteome</keyword>